<dbReference type="AlphaFoldDB" id="A0A238YAM9"/>
<organism evidence="1 2">
    <name type="scientific">Lutibacter agarilyticus</name>
    <dbReference type="NCBI Taxonomy" id="1109740"/>
    <lineage>
        <taxon>Bacteria</taxon>
        <taxon>Pseudomonadati</taxon>
        <taxon>Bacteroidota</taxon>
        <taxon>Flavobacteriia</taxon>
        <taxon>Flavobacteriales</taxon>
        <taxon>Flavobacteriaceae</taxon>
        <taxon>Lutibacter</taxon>
    </lineage>
</organism>
<accession>A0A238YAM9</accession>
<proteinExistence type="predicted"/>
<dbReference type="RefSeq" id="WP_089382361.1">
    <property type="nucleotide sequence ID" value="NZ_FZNT01000008.1"/>
</dbReference>
<dbReference type="EMBL" id="FZNT01000008">
    <property type="protein sequence ID" value="SNR67858.1"/>
    <property type="molecule type" value="Genomic_DNA"/>
</dbReference>
<protein>
    <submittedName>
        <fullName evidence="1">Uncharacterized protein</fullName>
    </submittedName>
</protein>
<dbReference type="Proteomes" id="UP000198384">
    <property type="component" value="Unassembled WGS sequence"/>
</dbReference>
<evidence type="ECO:0000313" key="2">
    <source>
        <dbReference type="Proteomes" id="UP000198384"/>
    </source>
</evidence>
<reference evidence="1 2" key="1">
    <citation type="submission" date="2017-06" db="EMBL/GenBank/DDBJ databases">
        <authorList>
            <person name="Kim H.J."/>
            <person name="Triplett B.A."/>
        </authorList>
    </citation>
    <scope>NUCLEOTIDE SEQUENCE [LARGE SCALE GENOMIC DNA]</scope>
    <source>
        <strain evidence="1 2">DSM 29150</strain>
    </source>
</reference>
<keyword evidence="2" id="KW-1185">Reference proteome</keyword>
<sequence length="97" mass="11416">MEYRDLEKVRSIIDNATGLPVGYAYDDLVFPDYTAFIIQFDDTNSFNFFCYFHEDCNEKETLFKDLSNACLQQKCTLTLKGEFKLEQKNEEIALQFI</sequence>
<gene>
    <name evidence="1" type="ORF">SAMN06265371_108162</name>
</gene>
<evidence type="ECO:0000313" key="1">
    <source>
        <dbReference type="EMBL" id="SNR67858.1"/>
    </source>
</evidence>
<dbReference type="OrthoDB" id="5432442at2"/>
<name>A0A238YAM9_9FLAO</name>